<dbReference type="PANTHER" id="PTHR43531:SF11">
    <property type="entry name" value="METHYL-ACCEPTING CHEMOTAXIS PROTEIN 3"/>
    <property type="match status" value="1"/>
</dbReference>
<keyword evidence="6" id="KW-1133">Transmembrane helix</keyword>
<proteinExistence type="inferred from homology"/>
<dbReference type="PANTHER" id="PTHR43531">
    <property type="entry name" value="PROTEIN ICFG"/>
    <property type="match status" value="1"/>
</dbReference>
<feature type="transmembrane region" description="Helical" evidence="6">
    <location>
        <begin position="191"/>
        <end position="211"/>
    </location>
</feature>
<evidence type="ECO:0000256" key="3">
    <source>
        <dbReference type="PROSITE-ProRule" id="PRU00284"/>
    </source>
</evidence>
<feature type="region of interest" description="Disordered" evidence="5">
    <location>
        <begin position="609"/>
        <end position="650"/>
    </location>
</feature>
<dbReference type="InterPro" id="IPR051310">
    <property type="entry name" value="MCP_chemotaxis"/>
</dbReference>
<dbReference type="RefSeq" id="WP_244535314.1">
    <property type="nucleotide sequence ID" value="NZ_FOSV01000003.1"/>
</dbReference>
<evidence type="ECO:0000256" key="5">
    <source>
        <dbReference type="SAM" id="MobiDB-lite"/>
    </source>
</evidence>
<keyword evidence="6" id="KW-0472">Membrane</keyword>
<dbReference type="SUPFAM" id="SSF58104">
    <property type="entry name" value="Methyl-accepting chemotaxis protein (MCP) signaling domain"/>
    <property type="match status" value="1"/>
</dbReference>
<dbReference type="PROSITE" id="PS50111">
    <property type="entry name" value="CHEMOTAXIS_TRANSDUC_2"/>
    <property type="match status" value="1"/>
</dbReference>
<sequence>MSMFDNISMPRKLALTFTGMVMVGLGVNGVVYWKSSEIRQAVNWSDHTVQVVDATNHALAAMVDQETGYRGFLLSGDQKFLAPYQKGWEAFNTAWRQAKTLTADNPAQQERLDAAKHLAEAWHGGVAEKGIALMANPETREAARQTEIAGAGKEAMDGLRNRIAEVINAENALMQARRDAQNAAFETTTQMIVLGIVASILIAAGIAFLLIRTVSRPVTRVSAKLAELATPLDTGRRDEIGQIQGTALAVEQAFREISDILAAASVGDFSKSLSKDFGGLSSEVRANLGAMTANLQAIAQIATAIAGGDLTVQAQRLSDKDSLGIALETMLARLRAVVADASAAANNVSAGSQELSASAEQLSQGSTEQASSTEEASASMEEMAANVKQNAENAGQTEAIARQSAKDAEASGVAVGRAVEAMQTIAQKITIVQEIARQTDLLALNAAVEAARAGEHGRGFAVVASEVRKLAERSQAAAAEIGTLSIDTVKAAREAGDMLGRLVPDIKKTAALVEEISAACREQDVGSGQINQAIQQLDKVTQQNASASEQVSATSEELAAQAETLQATIAYFRIDGAQAPADRSREIDGAVTQLRATAARMAASPVVKSPVSRAPAKRAATRPAAKAAGGGFALDMGEGDDRDADFTRVA</sequence>
<reference evidence="10" key="1">
    <citation type="submission" date="2016-10" db="EMBL/GenBank/DDBJ databases">
        <authorList>
            <person name="Varghese N."/>
            <person name="Submissions S."/>
        </authorList>
    </citation>
    <scope>NUCLEOTIDE SEQUENCE [LARGE SCALE GENOMIC DNA]</scope>
    <source>
        <strain evidence="10">CGMCC 1.6474</strain>
    </source>
</reference>
<evidence type="ECO:0000313" key="9">
    <source>
        <dbReference type="EMBL" id="SFK66444.1"/>
    </source>
</evidence>
<evidence type="ECO:0000259" key="7">
    <source>
        <dbReference type="PROSITE" id="PS50111"/>
    </source>
</evidence>
<keyword evidence="10" id="KW-1185">Reference proteome</keyword>
<keyword evidence="6" id="KW-0812">Transmembrane</keyword>
<evidence type="ECO:0000313" key="10">
    <source>
        <dbReference type="Proteomes" id="UP000198804"/>
    </source>
</evidence>
<feature type="region of interest" description="Disordered" evidence="5">
    <location>
        <begin position="356"/>
        <end position="393"/>
    </location>
</feature>
<dbReference type="GO" id="GO:0005886">
    <property type="term" value="C:plasma membrane"/>
    <property type="evidence" value="ECO:0007669"/>
    <property type="project" value="TreeGrafter"/>
</dbReference>
<dbReference type="InterPro" id="IPR004089">
    <property type="entry name" value="MCPsignal_dom"/>
</dbReference>
<organism evidence="9 10">
    <name type="scientific">Methylorubrum salsuginis</name>
    <dbReference type="NCBI Taxonomy" id="414703"/>
    <lineage>
        <taxon>Bacteria</taxon>
        <taxon>Pseudomonadati</taxon>
        <taxon>Pseudomonadota</taxon>
        <taxon>Alphaproteobacteria</taxon>
        <taxon>Hyphomicrobiales</taxon>
        <taxon>Methylobacteriaceae</taxon>
        <taxon>Methylorubrum</taxon>
    </lineage>
</organism>
<accession>A0A1I4BCE7</accession>
<dbReference type="STRING" id="414703.SAMN04488125_103142"/>
<feature type="domain" description="Methyl-accepting transducer" evidence="7">
    <location>
        <begin position="344"/>
        <end position="559"/>
    </location>
</feature>
<dbReference type="GO" id="GO:0007165">
    <property type="term" value="P:signal transduction"/>
    <property type="evidence" value="ECO:0007669"/>
    <property type="project" value="UniProtKB-KW"/>
</dbReference>
<dbReference type="Pfam" id="PF05227">
    <property type="entry name" value="CHASE3"/>
    <property type="match status" value="1"/>
</dbReference>
<keyword evidence="3" id="KW-0807">Transducer</keyword>
<feature type="compositionally biased region" description="Polar residues" evidence="5">
    <location>
        <begin position="356"/>
        <end position="365"/>
    </location>
</feature>
<evidence type="ECO:0000256" key="4">
    <source>
        <dbReference type="SAM" id="Coils"/>
    </source>
</evidence>
<gene>
    <name evidence="9" type="ORF">SAMN04488125_103142</name>
</gene>
<dbReference type="GO" id="GO:0006935">
    <property type="term" value="P:chemotaxis"/>
    <property type="evidence" value="ECO:0007669"/>
    <property type="project" value="UniProtKB-KW"/>
</dbReference>
<evidence type="ECO:0000256" key="1">
    <source>
        <dbReference type="ARBA" id="ARBA00022500"/>
    </source>
</evidence>
<keyword evidence="1" id="KW-0145">Chemotaxis</keyword>
<dbReference type="GO" id="GO:0004888">
    <property type="term" value="F:transmembrane signaling receptor activity"/>
    <property type="evidence" value="ECO:0007669"/>
    <property type="project" value="TreeGrafter"/>
</dbReference>
<dbReference type="InterPro" id="IPR003660">
    <property type="entry name" value="HAMP_dom"/>
</dbReference>
<dbReference type="AlphaFoldDB" id="A0A1I4BCE7"/>
<protein>
    <submittedName>
        <fullName evidence="9">Methyl-accepting chemotaxis protein</fullName>
    </submittedName>
</protein>
<evidence type="ECO:0000256" key="6">
    <source>
        <dbReference type="SAM" id="Phobius"/>
    </source>
</evidence>
<keyword evidence="4" id="KW-0175">Coiled coil</keyword>
<dbReference type="Gene3D" id="6.10.340.10">
    <property type="match status" value="1"/>
</dbReference>
<evidence type="ECO:0000259" key="8">
    <source>
        <dbReference type="PROSITE" id="PS50885"/>
    </source>
</evidence>
<feature type="compositionally biased region" description="Low complexity" evidence="5">
    <location>
        <begin position="366"/>
        <end position="385"/>
    </location>
</feature>
<dbReference type="SMART" id="SM00283">
    <property type="entry name" value="MA"/>
    <property type="match status" value="1"/>
</dbReference>
<evidence type="ECO:0000256" key="2">
    <source>
        <dbReference type="ARBA" id="ARBA00029447"/>
    </source>
</evidence>
<dbReference type="PROSITE" id="PS50885">
    <property type="entry name" value="HAMP"/>
    <property type="match status" value="1"/>
</dbReference>
<dbReference type="Proteomes" id="UP000198804">
    <property type="component" value="Unassembled WGS sequence"/>
</dbReference>
<feature type="domain" description="HAMP" evidence="8">
    <location>
        <begin position="289"/>
        <end position="339"/>
    </location>
</feature>
<feature type="coiled-coil region" evidence="4">
    <location>
        <begin position="530"/>
        <end position="557"/>
    </location>
</feature>
<dbReference type="CDD" id="cd19410">
    <property type="entry name" value="HK9-like_sensor"/>
    <property type="match status" value="1"/>
</dbReference>
<comment type="similarity">
    <text evidence="2">Belongs to the methyl-accepting chemotaxis (MCP) protein family.</text>
</comment>
<dbReference type="Gene3D" id="1.10.287.950">
    <property type="entry name" value="Methyl-accepting chemotaxis protein"/>
    <property type="match status" value="1"/>
</dbReference>
<dbReference type="InterPro" id="IPR007891">
    <property type="entry name" value="CHASE3"/>
</dbReference>
<dbReference type="Pfam" id="PF00015">
    <property type="entry name" value="MCPsignal"/>
    <property type="match status" value="1"/>
</dbReference>
<name>A0A1I4BCE7_9HYPH</name>
<dbReference type="EMBL" id="FOSV01000003">
    <property type="protein sequence ID" value="SFK66444.1"/>
    <property type="molecule type" value="Genomic_DNA"/>
</dbReference>